<dbReference type="InterPro" id="IPR036864">
    <property type="entry name" value="Zn2-C6_fun-type_DNA-bd_sf"/>
</dbReference>
<dbReference type="SUPFAM" id="SSF57701">
    <property type="entry name" value="Zn2/Cys6 DNA-binding domain"/>
    <property type="match status" value="1"/>
</dbReference>
<reference evidence="9 10" key="1">
    <citation type="submission" date="2024-01" db="EMBL/GenBank/DDBJ databases">
        <title>Comparative genomics of Cryptococcus and Kwoniella reveals pathogenesis evolution and contrasting modes of karyotype evolution via chromosome fusion or intercentromeric recombination.</title>
        <authorList>
            <person name="Coelho M.A."/>
            <person name="David-Palma M."/>
            <person name="Shea T."/>
            <person name="Bowers K."/>
            <person name="McGinley-Smith S."/>
            <person name="Mohammad A.W."/>
            <person name="Gnirke A."/>
            <person name="Yurkov A.M."/>
            <person name="Nowrousian M."/>
            <person name="Sun S."/>
            <person name="Cuomo C.A."/>
            <person name="Heitman J."/>
        </authorList>
    </citation>
    <scope>NUCLEOTIDE SEQUENCE [LARGE SCALE GENOMIC DNA]</scope>
    <source>
        <strain evidence="9 10">CBS 6074</strain>
    </source>
</reference>
<dbReference type="GO" id="GO:0008270">
    <property type="term" value="F:zinc ion binding"/>
    <property type="evidence" value="ECO:0007669"/>
    <property type="project" value="InterPro"/>
</dbReference>
<evidence type="ECO:0000256" key="4">
    <source>
        <dbReference type="ARBA" id="ARBA00023125"/>
    </source>
</evidence>
<sequence>MDSNINYNTNNTKPFNYTSTNTPSPYHTSPQTISGLGSGPGTAGTSPHSSIINSNILNQNQNQSPAVPAYLTRYPSHPTPTFDQSQTHNQIQAQNQFPSDSPTSNNPPISTDNNTRNNNSRRPTIITQLSNQSDLEMYGGSSTGDYGQPQQHQHHHQNQQHHNTWPALPPNSSSSTGNVNGGGRKVKEDRGWNNDNNSNRGEYHQHQHSQQNQPSNSSSSKNNNRYNNDGNQQQTMTHPPPPIPSSGPGRQSSNQIFPSAGPTAKRGSKACVACRKGKNRCEWDPSGSESSCRRCLINGIQCTFEKPSEKGSNSTTGGGRNRTNSVATQNNNNNNTNNNNGGIGLDGEAENRVKDLEKTVHSLTQSQDQIQNVLQQILQLLPSSQQQNQLPLSTSSTTNLPSFMSNQHHQHHPTAVSTSSIFATSLSPPSSMYNNTSQHNIDQHQQQQQQQQRYYNSGHDGRTEDPVLQAFTNVNNHNNDRMRSPQNTATGRSGFNGNGNGSRDYNQQQQLPTPGKREFPKLPGFAPPAHQFGTYGVIPLPSAPPSPAHSRHSSRSSSSHSATSSSALPRETLTAPIQALQALANAADQIAGKTSPENQLLHNNNADEDEELDIKNIITDENQDSNQNGNGGGGEEDEGERGRSRKRKRTVGGGGKQVMIDPKSISLSLRVKKKKRPDPTPRNPFPDVVTKGLVTELEARELWDIFFKGCHYFVPLWDKSYDTYETFIVRTPFSTDALLAVAAKIRAENGPLGQTFQRCLEEAQGIARSTLFGPIVRKEAVMAMLILSVWSQNGWLPCGHALRMGLDMNLHRALDRLANKDEARSEADERDLVVSARIWLNCYMHEHLVSLGTGKPLLLRDDSSVRGARDLLSHPMASETDMRLVAGVELVNLRIRILEHLTPLHGKIDSATISFVKRMLSDLNSWYKEWYSIHRTRYEDEDVLVKLLETELCYAQLWTVCVALRGAQWDKLAPDQRELAFQAKDASFRCLEIFLRHENFRKHLKYATHDQLVSVAFAAVFLLKIAMLYPTAVPLPFLISQVSQLAHLLSAECFAERYALTLRLMLSNFRRKTGAMSTMPGTPRLSMSAGGNGQQGQTLPFTPADNSNGNGNVISDLDGGLQSLLSLPSNTFDNLDNGNNSNNNNNNNNNGLTNEFGVTDQMWDMTGLEGFNWPTEFSPSALPVWLQDGNVTDLGLPADGSDSLFLPPELANLFLPTTGQTFDQYVLPDSGDVGAEAW</sequence>
<dbReference type="CDD" id="cd00067">
    <property type="entry name" value="GAL4"/>
    <property type="match status" value="1"/>
</dbReference>
<dbReference type="GO" id="GO:0000981">
    <property type="term" value="F:DNA-binding transcription factor activity, RNA polymerase II-specific"/>
    <property type="evidence" value="ECO:0007669"/>
    <property type="project" value="InterPro"/>
</dbReference>
<feature type="compositionally biased region" description="Low complexity" evidence="7">
    <location>
        <begin position="330"/>
        <end position="340"/>
    </location>
</feature>
<feature type="compositionally biased region" description="Low complexity" evidence="7">
    <location>
        <begin position="208"/>
        <end position="234"/>
    </location>
</feature>
<dbReference type="Proteomes" id="UP001355207">
    <property type="component" value="Chromosome 3"/>
</dbReference>
<accession>A0AAX4JUF1</accession>
<dbReference type="GO" id="GO:0005634">
    <property type="term" value="C:nucleus"/>
    <property type="evidence" value="ECO:0007669"/>
    <property type="project" value="UniProtKB-SubCell"/>
</dbReference>
<dbReference type="GO" id="GO:0006351">
    <property type="term" value="P:DNA-templated transcription"/>
    <property type="evidence" value="ECO:0007669"/>
    <property type="project" value="InterPro"/>
</dbReference>
<dbReference type="PANTHER" id="PTHR31845">
    <property type="entry name" value="FINGER DOMAIN PROTEIN, PUTATIVE-RELATED"/>
    <property type="match status" value="1"/>
</dbReference>
<feature type="compositionally biased region" description="Low complexity" evidence="7">
    <location>
        <begin position="555"/>
        <end position="569"/>
    </location>
</feature>
<evidence type="ECO:0000313" key="10">
    <source>
        <dbReference type="Proteomes" id="UP001355207"/>
    </source>
</evidence>
<dbReference type="PROSITE" id="PS00463">
    <property type="entry name" value="ZN2_CY6_FUNGAL_1"/>
    <property type="match status" value="1"/>
</dbReference>
<evidence type="ECO:0000256" key="2">
    <source>
        <dbReference type="ARBA" id="ARBA00022723"/>
    </source>
</evidence>
<feature type="region of interest" description="Disordered" evidence="7">
    <location>
        <begin position="1086"/>
        <end position="1113"/>
    </location>
</feature>
<dbReference type="Gene3D" id="4.10.240.10">
    <property type="entry name" value="Zn(2)-C6 fungal-type DNA-binding domain"/>
    <property type="match status" value="1"/>
</dbReference>
<dbReference type="PROSITE" id="PS50048">
    <property type="entry name" value="ZN2_CY6_FUNGAL_2"/>
    <property type="match status" value="1"/>
</dbReference>
<dbReference type="CDD" id="cd12148">
    <property type="entry name" value="fungal_TF_MHR"/>
    <property type="match status" value="1"/>
</dbReference>
<dbReference type="SMART" id="SM00066">
    <property type="entry name" value="GAL4"/>
    <property type="match status" value="1"/>
</dbReference>
<dbReference type="InterPro" id="IPR001138">
    <property type="entry name" value="Zn2Cys6_DnaBD"/>
</dbReference>
<organism evidence="9 10">
    <name type="scientific">Kwoniella dendrophila CBS 6074</name>
    <dbReference type="NCBI Taxonomy" id="1295534"/>
    <lineage>
        <taxon>Eukaryota</taxon>
        <taxon>Fungi</taxon>
        <taxon>Dikarya</taxon>
        <taxon>Basidiomycota</taxon>
        <taxon>Agaricomycotina</taxon>
        <taxon>Tremellomycetes</taxon>
        <taxon>Tremellales</taxon>
        <taxon>Cryptococcaceae</taxon>
        <taxon>Kwoniella</taxon>
    </lineage>
</organism>
<name>A0AAX4JUF1_9TREE</name>
<dbReference type="InterPro" id="IPR051089">
    <property type="entry name" value="prtT"/>
</dbReference>
<feature type="compositionally biased region" description="Low complexity" evidence="7">
    <location>
        <begin position="443"/>
        <end position="452"/>
    </location>
</feature>
<feature type="region of interest" description="Disordered" evidence="7">
    <location>
        <begin position="1"/>
        <end position="50"/>
    </location>
</feature>
<feature type="compositionally biased region" description="Low complexity" evidence="7">
    <location>
        <begin position="384"/>
        <end position="402"/>
    </location>
</feature>
<dbReference type="GeneID" id="91093761"/>
<protein>
    <recommendedName>
        <fullName evidence="8">Zn(2)-C6 fungal-type domain-containing protein</fullName>
    </recommendedName>
</protein>
<dbReference type="PANTHER" id="PTHR31845:SF17">
    <property type="entry name" value="ZN(II)2CYS6 TRANSCRIPTION FACTOR (EUROFUNG)"/>
    <property type="match status" value="1"/>
</dbReference>
<evidence type="ECO:0000256" key="3">
    <source>
        <dbReference type="ARBA" id="ARBA00023015"/>
    </source>
</evidence>
<evidence type="ECO:0000259" key="8">
    <source>
        <dbReference type="PROSITE" id="PS50048"/>
    </source>
</evidence>
<feature type="region of interest" description="Disordered" evidence="7">
    <location>
        <begin position="69"/>
        <end position="269"/>
    </location>
</feature>
<keyword evidence="6" id="KW-0539">Nucleus</keyword>
<keyword evidence="4" id="KW-0238">DNA-binding</keyword>
<proteinExistence type="predicted"/>
<keyword evidence="3" id="KW-0805">Transcription regulation</keyword>
<dbReference type="RefSeq" id="XP_066074948.1">
    <property type="nucleotide sequence ID" value="XM_066218851.1"/>
</dbReference>
<evidence type="ECO:0000313" key="9">
    <source>
        <dbReference type="EMBL" id="WWC88185.1"/>
    </source>
</evidence>
<feature type="compositionally biased region" description="Polar residues" evidence="7">
    <location>
        <begin position="310"/>
        <end position="329"/>
    </location>
</feature>
<keyword evidence="10" id="KW-1185">Reference proteome</keyword>
<feature type="compositionally biased region" description="Low complexity" evidence="7">
    <location>
        <begin position="108"/>
        <end position="127"/>
    </location>
</feature>
<feature type="compositionally biased region" description="Polar residues" evidence="7">
    <location>
        <begin position="79"/>
        <end position="107"/>
    </location>
</feature>
<dbReference type="AlphaFoldDB" id="A0AAX4JUF1"/>
<dbReference type="GO" id="GO:0000976">
    <property type="term" value="F:transcription cis-regulatory region binding"/>
    <property type="evidence" value="ECO:0007669"/>
    <property type="project" value="TreeGrafter"/>
</dbReference>
<feature type="compositionally biased region" description="Polar residues" evidence="7">
    <location>
        <begin position="1095"/>
        <end position="1113"/>
    </location>
</feature>
<dbReference type="EMBL" id="CP144100">
    <property type="protein sequence ID" value="WWC88185.1"/>
    <property type="molecule type" value="Genomic_DNA"/>
</dbReference>
<dbReference type="SMART" id="SM00906">
    <property type="entry name" value="Fungal_trans"/>
    <property type="match status" value="1"/>
</dbReference>
<feature type="region of interest" description="Disordered" evidence="7">
    <location>
        <begin position="306"/>
        <end position="347"/>
    </location>
</feature>
<keyword evidence="5" id="KW-0804">Transcription</keyword>
<feature type="compositionally biased region" description="Polar residues" evidence="7">
    <location>
        <begin position="415"/>
        <end position="440"/>
    </location>
</feature>
<feature type="compositionally biased region" description="Polar residues" evidence="7">
    <location>
        <begin position="1"/>
        <end position="35"/>
    </location>
</feature>
<evidence type="ECO:0000256" key="1">
    <source>
        <dbReference type="ARBA" id="ARBA00004123"/>
    </source>
</evidence>
<feature type="region of interest" description="Disordered" evidence="7">
    <location>
        <begin position="384"/>
        <end position="569"/>
    </location>
</feature>
<evidence type="ECO:0000256" key="7">
    <source>
        <dbReference type="SAM" id="MobiDB-lite"/>
    </source>
</evidence>
<comment type="subcellular location">
    <subcellularLocation>
        <location evidence="1">Nucleus</location>
    </subcellularLocation>
</comment>
<feature type="region of interest" description="Disordered" evidence="7">
    <location>
        <begin position="1132"/>
        <end position="1152"/>
    </location>
</feature>
<feature type="region of interest" description="Disordered" evidence="7">
    <location>
        <begin position="619"/>
        <end position="659"/>
    </location>
</feature>
<gene>
    <name evidence="9" type="ORF">L201_003090</name>
</gene>
<evidence type="ECO:0000256" key="6">
    <source>
        <dbReference type="ARBA" id="ARBA00023242"/>
    </source>
</evidence>
<dbReference type="InterPro" id="IPR007219">
    <property type="entry name" value="XnlR_reg_dom"/>
</dbReference>
<evidence type="ECO:0000256" key="5">
    <source>
        <dbReference type="ARBA" id="ARBA00023163"/>
    </source>
</evidence>
<feature type="domain" description="Zn(2)-C6 fungal-type" evidence="8">
    <location>
        <begin position="270"/>
        <end position="304"/>
    </location>
</feature>
<keyword evidence="2" id="KW-0479">Metal-binding</keyword>